<evidence type="ECO:0000313" key="9">
    <source>
        <dbReference type="EMBL" id="EJP66291.1"/>
    </source>
</evidence>
<keyword evidence="5" id="KW-0804">Transcription</keyword>
<dbReference type="CDD" id="cd00067">
    <property type="entry name" value="GAL4"/>
    <property type="match status" value="1"/>
</dbReference>
<dbReference type="GeneID" id="19887796"/>
<dbReference type="PANTHER" id="PTHR36206">
    <property type="entry name" value="ASPERCRYPTIN BIOSYNTHESIS CLUSTER-SPECIFIC TRANSCRIPTION REGULATOR ATNN-RELATED"/>
    <property type="match status" value="1"/>
</dbReference>
<dbReference type="PROSITE" id="PS00463">
    <property type="entry name" value="ZN2_CY6_FUNGAL_1"/>
    <property type="match status" value="1"/>
</dbReference>
<dbReference type="RefSeq" id="XP_008598103.1">
    <property type="nucleotide sequence ID" value="XM_008599881.1"/>
</dbReference>
<keyword evidence="6" id="KW-0539">Nucleus</keyword>
<dbReference type="EMBL" id="JH725160">
    <property type="protein sequence ID" value="EJP66291.1"/>
    <property type="molecule type" value="Genomic_DNA"/>
</dbReference>
<evidence type="ECO:0000256" key="6">
    <source>
        <dbReference type="ARBA" id="ARBA00023242"/>
    </source>
</evidence>
<dbReference type="GO" id="GO:0003677">
    <property type="term" value="F:DNA binding"/>
    <property type="evidence" value="ECO:0007669"/>
    <property type="project" value="UniProtKB-KW"/>
</dbReference>
<dbReference type="InterPro" id="IPR052360">
    <property type="entry name" value="Transcr_Regulatory_Proteins"/>
</dbReference>
<keyword evidence="3" id="KW-0805">Transcription regulation</keyword>
<dbReference type="InParanoid" id="J5JV15"/>
<dbReference type="SUPFAM" id="SSF57701">
    <property type="entry name" value="Zn2/Cys6 DNA-binding domain"/>
    <property type="match status" value="1"/>
</dbReference>
<keyword evidence="10" id="KW-1185">Reference proteome</keyword>
<evidence type="ECO:0000256" key="2">
    <source>
        <dbReference type="ARBA" id="ARBA00022833"/>
    </source>
</evidence>
<evidence type="ECO:0000259" key="8">
    <source>
        <dbReference type="PROSITE" id="PS50048"/>
    </source>
</evidence>
<dbReference type="Proteomes" id="UP000002762">
    <property type="component" value="Unassembled WGS sequence"/>
</dbReference>
<dbReference type="InterPro" id="IPR036864">
    <property type="entry name" value="Zn2-C6_fun-type_DNA-bd_sf"/>
</dbReference>
<feature type="region of interest" description="Disordered" evidence="7">
    <location>
        <begin position="1"/>
        <end position="30"/>
    </location>
</feature>
<dbReference type="HOGENOM" id="CLU_011409_6_2_1"/>
<proteinExistence type="predicted"/>
<accession>J5JV15</accession>
<dbReference type="Pfam" id="PF00172">
    <property type="entry name" value="Zn_clus"/>
    <property type="match status" value="1"/>
</dbReference>
<evidence type="ECO:0000256" key="7">
    <source>
        <dbReference type="SAM" id="MobiDB-lite"/>
    </source>
</evidence>
<dbReference type="Gene3D" id="4.10.240.10">
    <property type="entry name" value="Zn(2)-C6 fungal-type DNA-binding domain"/>
    <property type="match status" value="1"/>
</dbReference>
<dbReference type="PROSITE" id="PS50048">
    <property type="entry name" value="ZN2_CY6_FUNGAL_2"/>
    <property type="match status" value="1"/>
</dbReference>
<keyword evidence="4" id="KW-0238">DNA-binding</keyword>
<gene>
    <name evidence="9" type="ORF">BBA_04784</name>
</gene>
<keyword evidence="1" id="KW-0479">Metal-binding</keyword>
<feature type="domain" description="Zn(2)-C6 fungal-type" evidence="8">
    <location>
        <begin position="35"/>
        <end position="65"/>
    </location>
</feature>
<reference evidence="9 10" key="1">
    <citation type="journal article" date="2012" name="Sci. Rep.">
        <title>Genomic perspectives on the evolution of fungal entomopathogenicity in Beauveria bassiana.</title>
        <authorList>
            <person name="Xiao G."/>
            <person name="Ying S.H."/>
            <person name="Zheng P."/>
            <person name="Wang Z.L."/>
            <person name="Zhang S."/>
            <person name="Xie X.Q."/>
            <person name="Shang Y."/>
            <person name="St Leger R.J."/>
            <person name="Zhao G.P."/>
            <person name="Wang C."/>
            <person name="Feng M.G."/>
        </authorList>
    </citation>
    <scope>NUCLEOTIDE SEQUENCE [LARGE SCALE GENOMIC DNA]</scope>
    <source>
        <strain evidence="9 10">ARSEF 2860</strain>
    </source>
</reference>
<sequence length="558" mass="63773">MQTTEGTGTLSRGSLHERQPGGPRQRRWAPKVRTGCMTCRARHIKCDEASPICQQCHRSSRQCVQPLMGAPARPLNTTAFIPTAIERSLNHFFRDILVRVGIDEFSGDFHRRQLPQATHNLLPVWHASNAVAASWWLHGGIAKPAHDYAARLKREFITQELKATKHILRITQLRTLSAEQQNGILLANILLVIQLRPHENVHRLLSIQATSLQLIRCWRFWESIDSTPVSALATQVLYHWVKSTRDVRECLLTTLHQPGDDWHEAIAWLQKRSLSTPIRAWIEIDMIWASMRSLLEGLSFQPNKKEIEAAQSMRRTLNQYFIRWRARFDALLVHTSAEDSIQFTALHARRMMTAILFKVDLANFEGLWDETCWDDLASDFAAALSYIISAQDGPTNWYGQEVQVTASIWNSLHFIARFCRDSILRRTALITMRAAMFAALGTLPGDIGDEEKKRRTSNFLIDYIIAHEENAWDHCRETPACRRGEFICNLHRVAVVRGQELSESRYEFTCLTVGDILRAEAGQKWICSAPISGCDYYHACLDYWSLVVEVDCHLAGPV</sequence>
<evidence type="ECO:0000313" key="10">
    <source>
        <dbReference type="Proteomes" id="UP000002762"/>
    </source>
</evidence>
<feature type="compositionally biased region" description="Polar residues" evidence="7">
    <location>
        <begin position="1"/>
        <end position="12"/>
    </location>
</feature>
<evidence type="ECO:0000256" key="1">
    <source>
        <dbReference type="ARBA" id="ARBA00022723"/>
    </source>
</evidence>
<dbReference type="SMART" id="SM00066">
    <property type="entry name" value="GAL4"/>
    <property type="match status" value="1"/>
</dbReference>
<name>J5JV15_BEAB2</name>
<dbReference type="PANTHER" id="PTHR36206:SF13">
    <property type="entry name" value="TRANSCRIPTIONAL REGULATORY PROTEIN MOC3"/>
    <property type="match status" value="1"/>
</dbReference>
<dbReference type="AlphaFoldDB" id="J5JV15"/>
<evidence type="ECO:0000256" key="5">
    <source>
        <dbReference type="ARBA" id="ARBA00023163"/>
    </source>
</evidence>
<protein>
    <submittedName>
        <fullName evidence="9">C6 zinc finger domain protein</fullName>
    </submittedName>
</protein>
<keyword evidence="2" id="KW-0862">Zinc</keyword>
<evidence type="ECO:0000256" key="3">
    <source>
        <dbReference type="ARBA" id="ARBA00023015"/>
    </source>
</evidence>
<evidence type="ECO:0000256" key="4">
    <source>
        <dbReference type="ARBA" id="ARBA00023125"/>
    </source>
</evidence>
<dbReference type="GO" id="GO:0000981">
    <property type="term" value="F:DNA-binding transcription factor activity, RNA polymerase II-specific"/>
    <property type="evidence" value="ECO:0007669"/>
    <property type="project" value="InterPro"/>
</dbReference>
<organism evidence="9 10">
    <name type="scientific">Beauveria bassiana (strain ARSEF 2860)</name>
    <name type="common">White muscardine disease fungus</name>
    <name type="synonym">Tritirachium shiotae</name>
    <dbReference type="NCBI Taxonomy" id="655819"/>
    <lineage>
        <taxon>Eukaryota</taxon>
        <taxon>Fungi</taxon>
        <taxon>Dikarya</taxon>
        <taxon>Ascomycota</taxon>
        <taxon>Pezizomycotina</taxon>
        <taxon>Sordariomycetes</taxon>
        <taxon>Hypocreomycetidae</taxon>
        <taxon>Hypocreales</taxon>
        <taxon>Cordycipitaceae</taxon>
        <taxon>Beauveria</taxon>
    </lineage>
</organism>
<dbReference type="GO" id="GO:0008270">
    <property type="term" value="F:zinc ion binding"/>
    <property type="evidence" value="ECO:0007669"/>
    <property type="project" value="InterPro"/>
</dbReference>
<dbReference type="InterPro" id="IPR001138">
    <property type="entry name" value="Zn2Cys6_DnaBD"/>
</dbReference>